<dbReference type="Gene3D" id="3.40.1170.60">
    <property type="match status" value="1"/>
</dbReference>
<proteinExistence type="inferred from homology"/>
<dbReference type="GO" id="GO:0042276">
    <property type="term" value="P:error-prone translesion synthesis"/>
    <property type="evidence" value="ECO:0007669"/>
    <property type="project" value="TreeGrafter"/>
</dbReference>
<gene>
    <name evidence="7" type="ORF">A3F61_00175</name>
</gene>
<comment type="similarity">
    <text evidence="1">Belongs to the DNA polymerase type-Y family.</text>
</comment>
<dbReference type="Gene3D" id="3.30.1490.100">
    <property type="entry name" value="DNA polymerase, Y-family, little finger domain"/>
    <property type="match status" value="1"/>
</dbReference>
<dbReference type="InterPro" id="IPR017961">
    <property type="entry name" value="DNA_pol_Y-fam_little_finger"/>
</dbReference>
<comment type="caution">
    <text evidence="7">The sequence shown here is derived from an EMBL/GenBank/DDBJ whole genome shotgun (WGS) entry which is preliminary data.</text>
</comment>
<dbReference type="STRING" id="1797517.A3F61_00175"/>
<dbReference type="EMBL" id="MHCA01000049">
    <property type="protein sequence ID" value="OGY10863.1"/>
    <property type="molecule type" value="Genomic_DNA"/>
</dbReference>
<evidence type="ECO:0000256" key="4">
    <source>
        <dbReference type="ARBA" id="ARBA00023204"/>
    </source>
</evidence>
<dbReference type="PANTHER" id="PTHR11076">
    <property type="entry name" value="DNA REPAIR POLYMERASE UMUC / TRANSFERASE FAMILY MEMBER"/>
    <property type="match status" value="1"/>
</dbReference>
<feature type="domain" description="UmuC" evidence="6">
    <location>
        <begin position="2"/>
        <end position="186"/>
    </location>
</feature>
<dbReference type="AlphaFoldDB" id="A0A1G1V670"/>
<evidence type="ECO:0000313" key="8">
    <source>
        <dbReference type="Proteomes" id="UP000178272"/>
    </source>
</evidence>
<keyword evidence="4" id="KW-0234">DNA repair</keyword>
<evidence type="ECO:0000313" key="7">
    <source>
        <dbReference type="EMBL" id="OGY10863.1"/>
    </source>
</evidence>
<dbReference type="SUPFAM" id="SSF100879">
    <property type="entry name" value="Lesion bypass DNA polymerase (Y-family), little finger domain"/>
    <property type="match status" value="1"/>
</dbReference>
<dbReference type="Gene3D" id="3.30.70.270">
    <property type="match status" value="1"/>
</dbReference>
<accession>A0A1G1V670</accession>
<dbReference type="InterPro" id="IPR001126">
    <property type="entry name" value="UmuC"/>
</dbReference>
<dbReference type="Pfam" id="PF11799">
    <property type="entry name" value="IMS_C"/>
    <property type="match status" value="1"/>
</dbReference>
<dbReference type="InterPro" id="IPR036775">
    <property type="entry name" value="DNA_pol_Y-fam_lit_finger_sf"/>
</dbReference>
<dbReference type="GO" id="GO:0005829">
    <property type="term" value="C:cytosol"/>
    <property type="evidence" value="ECO:0007669"/>
    <property type="project" value="TreeGrafter"/>
</dbReference>
<keyword evidence="5" id="KW-0742">SOS response</keyword>
<dbReference type="CDD" id="cd01700">
    <property type="entry name" value="PolY_Pol_V_umuC"/>
    <property type="match status" value="1"/>
</dbReference>
<dbReference type="InterPro" id="IPR025188">
    <property type="entry name" value="DUF4113"/>
</dbReference>
<dbReference type="InterPro" id="IPR043502">
    <property type="entry name" value="DNA/RNA_pol_sf"/>
</dbReference>
<evidence type="ECO:0000259" key="6">
    <source>
        <dbReference type="PROSITE" id="PS50173"/>
    </source>
</evidence>
<evidence type="ECO:0000256" key="5">
    <source>
        <dbReference type="ARBA" id="ARBA00023236"/>
    </source>
</evidence>
<dbReference type="SUPFAM" id="SSF56672">
    <property type="entry name" value="DNA/RNA polymerases"/>
    <property type="match status" value="1"/>
</dbReference>
<dbReference type="GO" id="GO:0003887">
    <property type="term" value="F:DNA-directed DNA polymerase activity"/>
    <property type="evidence" value="ECO:0007669"/>
    <property type="project" value="TreeGrafter"/>
</dbReference>
<name>A0A1G1V670_9BACT</name>
<organism evidence="7 8">
    <name type="scientific">Candidatus Blackburnbacteria bacterium RIFCSPHIGHO2_12_FULL_41_13b</name>
    <dbReference type="NCBI Taxonomy" id="1797517"/>
    <lineage>
        <taxon>Bacteria</taxon>
        <taxon>Candidatus Blackburniibacteriota</taxon>
    </lineage>
</organism>
<keyword evidence="3" id="KW-0741">SOS mutagenesis</keyword>
<dbReference type="Pfam" id="PF00817">
    <property type="entry name" value="IMS"/>
    <property type="match status" value="1"/>
</dbReference>
<evidence type="ECO:0000256" key="1">
    <source>
        <dbReference type="ARBA" id="ARBA00010945"/>
    </source>
</evidence>
<sequence length="420" mass="48190">MYAVIDCNNFYVSCERVFKPALENRPVVVLSNNDGCIISRSSEVKKMGVRMGTPAFEYRDLFIKENVHIFSPNFPLYADLSSRVMMTIGAHVPRLEVYSIDEAFIDFANFPIDLIEKQCCLLRKMIQKNIGITVSIGVGSTMTLAKAANEVAKNHAQYEGVCLIRTDYERDEFLKNLEVEDIWGIGRRLSVFLNAHGIYTAYQLMLADDLWVKKHMTIAGLNTVRELRGIKRYDLASEHVAKKSIISSRTFGRPVTTYRELSEAVSTYAARAAEKLREEKEVAKLVSVSVMTNLHSKNQKRYYNTLTQELPHQTDYTGTIIKSALEILKKIYRPGYRYKKAYVSLHELEKKNLEQQHLFYSQEKRNKENRTMKAIDLINFEFGSGTIEFASQGTKPGWKGNAAKRTPRYTTKWEELPVVE</sequence>
<dbReference type="Proteomes" id="UP000178272">
    <property type="component" value="Unassembled WGS sequence"/>
</dbReference>
<dbReference type="GO" id="GO:0003684">
    <property type="term" value="F:damaged DNA binding"/>
    <property type="evidence" value="ECO:0007669"/>
    <property type="project" value="InterPro"/>
</dbReference>
<evidence type="ECO:0000256" key="2">
    <source>
        <dbReference type="ARBA" id="ARBA00022763"/>
    </source>
</evidence>
<evidence type="ECO:0000256" key="3">
    <source>
        <dbReference type="ARBA" id="ARBA00023199"/>
    </source>
</evidence>
<dbReference type="PANTHER" id="PTHR11076:SF34">
    <property type="entry name" value="PROTEIN UMUC"/>
    <property type="match status" value="1"/>
</dbReference>
<keyword evidence="2" id="KW-0227">DNA damage</keyword>
<dbReference type="PROSITE" id="PS50173">
    <property type="entry name" value="UMUC"/>
    <property type="match status" value="1"/>
</dbReference>
<dbReference type="Gene3D" id="1.10.150.20">
    <property type="entry name" value="5' to 3' exonuclease, C-terminal subdomain"/>
    <property type="match status" value="1"/>
</dbReference>
<dbReference type="InterPro" id="IPR050116">
    <property type="entry name" value="DNA_polymerase-Y"/>
</dbReference>
<dbReference type="GO" id="GO:0009432">
    <property type="term" value="P:SOS response"/>
    <property type="evidence" value="ECO:0007669"/>
    <property type="project" value="UniProtKB-KW"/>
</dbReference>
<reference evidence="7 8" key="1">
    <citation type="journal article" date="2016" name="Nat. Commun.">
        <title>Thousands of microbial genomes shed light on interconnected biogeochemical processes in an aquifer system.</title>
        <authorList>
            <person name="Anantharaman K."/>
            <person name="Brown C.T."/>
            <person name="Hug L.A."/>
            <person name="Sharon I."/>
            <person name="Castelle C.J."/>
            <person name="Probst A.J."/>
            <person name="Thomas B.C."/>
            <person name="Singh A."/>
            <person name="Wilkins M.J."/>
            <person name="Karaoz U."/>
            <person name="Brodie E.L."/>
            <person name="Williams K.H."/>
            <person name="Hubbard S.S."/>
            <person name="Banfield J.F."/>
        </authorList>
    </citation>
    <scope>NUCLEOTIDE SEQUENCE [LARGE SCALE GENOMIC DNA]</scope>
</reference>
<dbReference type="GO" id="GO:0006281">
    <property type="term" value="P:DNA repair"/>
    <property type="evidence" value="ECO:0007669"/>
    <property type="project" value="UniProtKB-KW"/>
</dbReference>
<dbReference type="Pfam" id="PF13438">
    <property type="entry name" value="DUF4113"/>
    <property type="match status" value="1"/>
</dbReference>
<dbReference type="InterPro" id="IPR043128">
    <property type="entry name" value="Rev_trsase/Diguanyl_cyclase"/>
</dbReference>
<protein>
    <recommendedName>
        <fullName evidence="6">UmuC domain-containing protein</fullName>
    </recommendedName>
</protein>